<dbReference type="Pfam" id="PF08822">
    <property type="entry name" value="DUF1804"/>
    <property type="match status" value="1"/>
</dbReference>
<accession>B8DKY1</accession>
<evidence type="ECO:0000313" key="1">
    <source>
        <dbReference type="EMBL" id="ACL07684.1"/>
    </source>
</evidence>
<name>B8DKY1_NITV9</name>
<dbReference type="EMBL" id="CP001197">
    <property type="protein sequence ID" value="ACL07684.1"/>
    <property type="molecule type" value="Genomic_DNA"/>
</dbReference>
<organism evidence="1">
    <name type="scientific">Nitratidesulfovibrio vulgaris (strain DSM 19637 / Miyazaki F)</name>
    <name type="common">Desulfovibrio vulgaris</name>
    <dbReference type="NCBI Taxonomy" id="883"/>
    <lineage>
        <taxon>Bacteria</taxon>
        <taxon>Pseudomonadati</taxon>
        <taxon>Thermodesulfobacteriota</taxon>
        <taxon>Desulfovibrionia</taxon>
        <taxon>Desulfovibrionales</taxon>
        <taxon>Desulfovibrionaceae</taxon>
        <taxon>Nitratidesulfovibrio</taxon>
    </lineage>
</organism>
<reference evidence="1" key="1">
    <citation type="submission" date="2008-10" db="EMBL/GenBank/DDBJ databases">
        <title>Complete sequence of Desulfovibrio vulgaris str. 'Miyazaki F'.</title>
        <authorList>
            <person name="Lucas S."/>
            <person name="Copeland A."/>
            <person name="Lapidus A."/>
            <person name="Glavina del Rio T."/>
            <person name="Dalin E."/>
            <person name="Tice H."/>
            <person name="Bruce D."/>
            <person name="Goodwin L."/>
            <person name="Pitluck S."/>
            <person name="Sims D."/>
            <person name="Brettin T."/>
            <person name="Detter J.C."/>
            <person name="Han C."/>
            <person name="Larimer F."/>
            <person name="Land M."/>
            <person name="Hauser L."/>
            <person name="Kyrpides N."/>
            <person name="Mikhailova N."/>
            <person name="Hazen T.C."/>
            <person name="Richardson P."/>
        </authorList>
    </citation>
    <scope>NUCLEOTIDE SEQUENCE</scope>
    <source>
        <strain evidence="1">Miyazaki F</strain>
    </source>
</reference>
<dbReference type="STRING" id="883.DvMF_0727"/>
<sequence length="168" mass="18621">MAHAEETRRQLRAAFIYDQLPLEMAAARAGVPTSTAARWKRQAKADGDDWDKARTASMLAMGGTDDVARQVLTDYMVQHKTLLDELREGTLKPKERADILASLADSFNKTVAACRRVMPETNELALALEVLGLLGEFVREHFPGHAQALLEVLEPFGFELSRHYGGKA</sequence>
<dbReference type="HOGENOM" id="CLU_1601569_0_0_7"/>
<dbReference type="KEGG" id="dvm:DvMF_0727"/>
<proteinExistence type="predicted"/>
<protein>
    <submittedName>
        <fullName evidence="1">Uncharacterized protein</fullName>
    </submittedName>
</protein>
<gene>
    <name evidence="1" type="ordered locus">DvMF_0727</name>
</gene>
<dbReference type="AlphaFoldDB" id="B8DKY1"/>
<dbReference type="OrthoDB" id="5676847at2"/>
<dbReference type="InterPro" id="IPR014926">
    <property type="entry name" value="Phage_D3112_Orf24"/>
</dbReference>
<dbReference type="eggNOG" id="ENOG502ZTY5">
    <property type="taxonomic scope" value="Bacteria"/>
</dbReference>